<dbReference type="EMBL" id="QGKV02000759">
    <property type="protein sequence ID" value="KAF3563818.1"/>
    <property type="molecule type" value="Genomic_DNA"/>
</dbReference>
<keyword evidence="2" id="KW-1185">Reference proteome</keyword>
<accession>A0ABQ7CVY8</accession>
<reference evidence="1 2" key="1">
    <citation type="journal article" date="2020" name="BMC Genomics">
        <title>Intraspecific diversification of the crop wild relative Brassica cretica Lam. using demographic model selection.</title>
        <authorList>
            <person name="Kioukis A."/>
            <person name="Michalopoulou V.A."/>
            <person name="Briers L."/>
            <person name="Pirintsos S."/>
            <person name="Studholme D.J."/>
            <person name="Pavlidis P."/>
            <person name="Sarris P.F."/>
        </authorList>
    </citation>
    <scope>NUCLEOTIDE SEQUENCE [LARGE SCALE GENOMIC DNA]</scope>
    <source>
        <strain evidence="2">cv. PFS-1207/04</strain>
    </source>
</reference>
<name>A0ABQ7CVY8_BRACR</name>
<organism evidence="1 2">
    <name type="scientific">Brassica cretica</name>
    <name type="common">Mustard</name>
    <dbReference type="NCBI Taxonomy" id="69181"/>
    <lineage>
        <taxon>Eukaryota</taxon>
        <taxon>Viridiplantae</taxon>
        <taxon>Streptophyta</taxon>
        <taxon>Embryophyta</taxon>
        <taxon>Tracheophyta</taxon>
        <taxon>Spermatophyta</taxon>
        <taxon>Magnoliopsida</taxon>
        <taxon>eudicotyledons</taxon>
        <taxon>Gunneridae</taxon>
        <taxon>Pentapetalae</taxon>
        <taxon>rosids</taxon>
        <taxon>malvids</taxon>
        <taxon>Brassicales</taxon>
        <taxon>Brassicaceae</taxon>
        <taxon>Brassiceae</taxon>
        <taxon>Brassica</taxon>
    </lineage>
</organism>
<evidence type="ECO:0000313" key="2">
    <source>
        <dbReference type="Proteomes" id="UP000266723"/>
    </source>
</evidence>
<dbReference type="Proteomes" id="UP000266723">
    <property type="component" value="Unassembled WGS sequence"/>
</dbReference>
<sequence>MHLVFFSLNNRVVGEAFNIMFQFRGNEVIIKVVALAERGEFSLTHELFSLGMLFAGNLSRQTYCSELVLSSAKRVEEDSYSQGREDDFITLERDVSSVSSEAFTFIGLEQDVGFISFVVSSEMLVSLVSSKTDRHETASVLFLSLNQRSL</sequence>
<comment type="caution">
    <text evidence="1">The sequence shown here is derived from an EMBL/GenBank/DDBJ whole genome shotgun (WGS) entry which is preliminary data.</text>
</comment>
<protein>
    <submittedName>
        <fullName evidence="1">Uncharacterized protein</fullName>
    </submittedName>
</protein>
<evidence type="ECO:0000313" key="1">
    <source>
        <dbReference type="EMBL" id="KAF3563818.1"/>
    </source>
</evidence>
<proteinExistence type="predicted"/>
<gene>
    <name evidence="1" type="ORF">DY000_02015089</name>
</gene>